<dbReference type="EMBL" id="LLXU01000076">
    <property type="protein sequence ID" value="KRG43289.1"/>
    <property type="molecule type" value="Genomic_DNA"/>
</dbReference>
<accession>A0A0R0AGC2</accession>
<evidence type="ECO:0000259" key="2">
    <source>
        <dbReference type="Pfam" id="PF02836"/>
    </source>
</evidence>
<comment type="caution">
    <text evidence="3">The sequence shown here is derived from an EMBL/GenBank/DDBJ whole genome shotgun (WGS) entry which is preliminary data.</text>
</comment>
<keyword evidence="4" id="KW-1185">Reference proteome</keyword>
<evidence type="ECO:0000313" key="3">
    <source>
        <dbReference type="EMBL" id="KRG43289.1"/>
    </source>
</evidence>
<organism evidence="3 4">
    <name type="scientific">Stenotrophomonas panacihumi</name>
    <dbReference type="NCBI Taxonomy" id="676599"/>
    <lineage>
        <taxon>Bacteria</taxon>
        <taxon>Pseudomonadati</taxon>
        <taxon>Pseudomonadota</taxon>
        <taxon>Gammaproteobacteria</taxon>
        <taxon>Lysobacterales</taxon>
        <taxon>Lysobacteraceae</taxon>
        <taxon>Stenotrophomonas</taxon>
    </lineage>
</organism>
<sequence>MRAMKWMLSCLLMLAPWGPALAAGPSQVKIVETEGSYRLFVDGKPFFIKGGGGSGHLDELAARGGNAVRTWRVDSDPAQMRAFLDNAQRLGLKVAVGIEVGNERHGFNYDDDAAVAAQLARIRGEVEAWKDHPAVLMWVAGNELNLHYTNQKVWNAIGGIADMIHEVDPNHPVMTTLAGFGPPLIEQIKQRAGSLDLIGIQLYGNLGELPEKLRDSHWTGPYVVTEWGPTGHWESPLTRWEAPIEDDASRKAGVLLERYQRYIGGEHRQGLGSFVFLWGQKQERTPTWYGLFLADGESTPSVDAMQFAWTGQWPENRAPSIAPIRVDDRLATSSVVLKPGSPHKAHVRASDREGDALDYRWTLREETTATSIGGDPEHLPDAVEGVIQAAGAGEITLTAPRKPGNYRLFVEVRDGQGHAAYANFPLRVE</sequence>
<name>A0A0R0AGC2_9GAMM</name>
<dbReference type="InterPro" id="IPR013783">
    <property type="entry name" value="Ig-like_fold"/>
</dbReference>
<dbReference type="InterPro" id="IPR006103">
    <property type="entry name" value="Glyco_hydro_2_cat"/>
</dbReference>
<proteinExistence type="predicted"/>
<feature type="chain" id="PRO_5006390730" description="Glycoside hydrolase family 2 catalytic domain-containing protein" evidence="1">
    <location>
        <begin position="23"/>
        <end position="429"/>
    </location>
</feature>
<dbReference type="Pfam" id="PF02836">
    <property type="entry name" value="Glyco_hydro_2_C"/>
    <property type="match status" value="1"/>
</dbReference>
<feature type="signal peptide" evidence="1">
    <location>
        <begin position="1"/>
        <end position="22"/>
    </location>
</feature>
<dbReference type="InterPro" id="IPR017853">
    <property type="entry name" value="GH"/>
</dbReference>
<evidence type="ECO:0000256" key="1">
    <source>
        <dbReference type="SAM" id="SignalP"/>
    </source>
</evidence>
<dbReference type="GO" id="GO:0004553">
    <property type="term" value="F:hydrolase activity, hydrolyzing O-glycosyl compounds"/>
    <property type="evidence" value="ECO:0007669"/>
    <property type="project" value="InterPro"/>
</dbReference>
<dbReference type="Proteomes" id="UP000051802">
    <property type="component" value="Unassembled WGS sequence"/>
</dbReference>
<keyword evidence="1" id="KW-0732">Signal</keyword>
<dbReference type="SUPFAM" id="SSF51445">
    <property type="entry name" value="(Trans)glycosidases"/>
    <property type="match status" value="1"/>
</dbReference>
<dbReference type="Gene3D" id="2.60.40.10">
    <property type="entry name" value="Immunoglobulins"/>
    <property type="match status" value="1"/>
</dbReference>
<dbReference type="GO" id="GO:0005975">
    <property type="term" value="P:carbohydrate metabolic process"/>
    <property type="evidence" value="ECO:0007669"/>
    <property type="project" value="InterPro"/>
</dbReference>
<dbReference type="AlphaFoldDB" id="A0A0R0AGC2"/>
<evidence type="ECO:0000313" key="4">
    <source>
        <dbReference type="Proteomes" id="UP000051802"/>
    </source>
</evidence>
<protein>
    <recommendedName>
        <fullName evidence="2">Glycoside hydrolase family 2 catalytic domain-containing protein</fullName>
    </recommendedName>
</protein>
<gene>
    <name evidence="3" type="ORF">ARC20_00880</name>
</gene>
<reference evidence="3 4" key="1">
    <citation type="submission" date="2015-10" db="EMBL/GenBank/DDBJ databases">
        <title>Genome sequencing and analysis of members of genus Stenotrophomonas.</title>
        <authorList>
            <person name="Patil P.P."/>
            <person name="Midha S."/>
            <person name="Patil P.B."/>
        </authorList>
    </citation>
    <scope>NUCLEOTIDE SEQUENCE [LARGE SCALE GENOMIC DNA]</scope>
    <source>
        <strain evidence="3 4">JCM 16536</strain>
    </source>
</reference>
<dbReference type="STRING" id="676599.ARC20_00880"/>
<dbReference type="Gene3D" id="3.20.20.80">
    <property type="entry name" value="Glycosidases"/>
    <property type="match status" value="1"/>
</dbReference>
<dbReference type="OrthoDB" id="9758603at2"/>
<feature type="domain" description="Glycoside hydrolase family 2 catalytic" evidence="2">
    <location>
        <begin position="101"/>
        <end position="175"/>
    </location>
</feature>